<dbReference type="Gene3D" id="3.40.190.10">
    <property type="entry name" value="Periplasmic binding protein-like II"/>
    <property type="match status" value="1"/>
</dbReference>
<evidence type="ECO:0000256" key="7">
    <source>
        <dbReference type="ARBA" id="ARBA00022989"/>
    </source>
</evidence>
<keyword evidence="4 15" id="KW-0813">Transport</keyword>
<dbReference type="Gene3D" id="3.40.50.2300">
    <property type="match status" value="3"/>
</dbReference>
<dbReference type="GO" id="GO:0016020">
    <property type="term" value="C:membrane"/>
    <property type="evidence" value="ECO:0007669"/>
    <property type="project" value="UniProtKB-SubCell"/>
</dbReference>
<dbReference type="Gramene" id="OE9A090717T1">
    <property type="protein sequence ID" value="OE9A090717C1"/>
    <property type="gene ID" value="OE9A090717"/>
</dbReference>
<dbReference type="AlphaFoldDB" id="A0A8S0UUA2"/>
<keyword evidence="9 15" id="KW-0472">Membrane</keyword>
<dbReference type="PIRSF" id="PIRSF037090">
    <property type="entry name" value="Iontro_Glu-like_rcpt_pln"/>
    <property type="match status" value="1"/>
</dbReference>
<accession>A0A8S0UUA2</accession>
<dbReference type="Proteomes" id="UP000594638">
    <property type="component" value="Unassembled WGS sequence"/>
</dbReference>
<dbReference type="FunFam" id="3.40.190.10:FF:000103">
    <property type="entry name" value="Glutamate receptor"/>
    <property type="match status" value="1"/>
</dbReference>
<dbReference type="InterPro" id="IPR001320">
    <property type="entry name" value="Iontro_rcpt_C"/>
</dbReference>
<keyword evidence="21" id="KW-1185">Reference proteome</keyword>
<comment type="subunit">
    <text evidence="3">May form heteromers.</text>
</comment>
<keyword evidence="5 17" id="KW-0812">Transmembrane</keyword>
<dbReference type="Pfam" id="PF01094">
    <property type="entry name" value="ANF_receptor"/>
    <property type="match status" value="1"/>
</dbReference>
<evidence type="ECO:0000256" key="9">
    <source>
        <dbReference type="ARBA" id="ARBA00023136"/>
    </source>
</evidence>
<evidence type="ECO:0000256" key="14">
    <source>
        <dbReference type="ARBA" id="ARBA00049638"/>
    </source>
</evidence>
<feature type="domain" description="Ionotropic glutamate receptor C-terminal" evidence="19">
    <location>
        <begin position="453"/>
        <end position="799"/>
    </location>
</feature>
<comment type="subcellular location">
    <subcellularLocation>
        <location evidence="1">Membrane</location>
        <topology evidence="1">Multi-pass membrane protein</topology>
    </subcellularLocation>
</comment>
<dbReference type="PANTHER" id="PTHR34836">
    <property type="entry name" value="OS06G0188250 PROTEIN"/>
    <property type="match status" value="1"/>
</dbReference>
<dbReference type="CDD" id="cd13686">
    <property type="entry name" value="GluR_Plant"/>
    <property type="match status" value="1"/>
</dbReference>
<keyword evidence="6 18" id="KW-0732">Signal</keyword>
<proteinExistence type="inferred from homology"/>
<evidence type="ECO:0000256" key="17">
    <source>
        <dbReference type="SAM" id="Phobius"/>
    </source>
</evidence>
<evidence type="ECO:0000256" key="5">
    <source>
        <dbReference type="ARBA" id="ARBA00022692"/>
    </source>
</evidence>
<evidence type="ECO:0000313" key="20">
    <source>
        <dbReference type="EMBL" id="CAA3021428.1"/>
    </source>
</evidence>
<dbReference type="InterPro" id="IPR028082">
    <property type="entry name" value="Peripla_BP_I"/>
</dbReference>
<comment type="function">
    <text evidence="14">Glutamate-gated receptor that probably acts as a non-selective cation channel. May be involved in light-signal transduction and calcium homeostasis via the regulation of calcium influx into cells.</text>
</comment>
<comment type="function">
    <text evidence="15">Glutamate-gated receptor that probably acts as non-selective cation channel.</text>
</comment>
<evidence type="ECO:0000256" key="18">
    <source>
        <dbReference type="SAM" id="SignalP"/>
    </source>
</evidence>
<dbReference type="InterPro" id="IPR017103">
    <property type="entry name" value="Iontropic_Glu_rcpt_pln"/>
</dbReference>
<keyword evidence="8 15" id="KW-0406">Ion transport</keyword>
<comment type="caution">
    <text evidence="20">The sequence shown here is derived from an EMBL/GenBank/DDBJ whole genome shotgun (WGS) entry which is preliminary data.</text>
</comment>
<feature type="transmembrane region" description="Helical" evidence="17">
    <location>
        <begin position="634"/>
        <end position="657"/>
    </location>
</feature>
<evidence type="ECO:0000313" key="21">
    <source>
        <dbReference type="Proteomes" id="UP000594638"/>
    </source>
</evidence>
<sequence length="882" mass="97431">MGFMLHQSLFALLLLPTLSTALSSVNGTIDFQIGVVLDLNSMVGRMGLASFNIALSDFYSFHSNYRTRLALHIKDSKESVIDAADAAIDLLRDVEVDAIIGPQKSTQVNFVMDLGDRAHVPIISFSATSPSLIPRTRYFVRTAQSDAYQVEAIASIVKAFPWSQVVIISEDTEYGGSIPYLANALQAVNARISYRSLFPKSVTDDCICKELHKMMTMLTRVFVVHMSGSLGARLFLKAKEIGMMSDGYAWIVTSGLTDLYSLMNLTVLEAMQGVLGVKPLILESKELDYYASRWKMMFSQVYDDIKPAHPSIYGLWAYDTLCALAMAAERVGNRLMNAADINSSSVFNFPISETGRELLNEMLEINFHGLAGKFSLTNGQLERTPYQIVNIVGNGDREVGVWTPTHGFSREVNPNIPSSYSISKKNFGNITWPGGSEKVPKGWEFPVSGNKIRIGVPQKSGFNEFLKVEKDPRTNATKVSGYFKDVFEAVMAALPYAVSYEYVIYPFEKSDGSVSRSYDDLTYQVSLQENYDAAFGDITITANRSTYVDFSLPFAAGGVTSVVPIMFEDPNDKWTFLEPLTKALWIVSAAFYIFTGLSIWILGKRVATSSRGTAGQHAGMICYFPLFPGQGIEGTLICLILVAWAFVAFLLMSTYTASLSSRLTVHRLKPTVADVKELIKRGDYIGCQHGSFLVDFLKDVGFEESKIRKYKCAEECHEALSKGSSNGGISAYFDVMPHIMLFLSQFCGKYKVAGPTYRTDGFGFVFPKASPLIAGVSRAIIQLTENGHISDIGEKYLKPECEAPDTAIKPSSVTLRSFQVLFGITAGVTLSCLGVSLIIYLYPNVNFVQIIPNFIRNTSSKSQALFRDFMQFFASLFVSISS</sequence>
<organism evidence="20 21">
    <name type="scientific">Olea europaea subsp. europaea</name>
    <dbReference type="NCBI Taxonomy" id="158383"/>
    <lineage>
        <taxon>Eukaryota</taxon>
        <taxon>Viridiplantae</taxon>
        <taxon>Streptophyta</taxon>
        <taxon>Embryophyta</taxon>
        <taxon>Tracheophyta</taxon>
        <taxon>Spermatophyta</taxon>
        <taxon>Magnoliopsida</taxon>
        <taxon>eudicotyledons</taxon>
        <taxon>Gunneridae</taxon>
        <taxon>Pentapetalae</taxon>
        <taxon>asterids</taxon>
        <taxon>lamiids</taxon>
        <taxon>Lamiales</taxon>
        <taxon>Oleaceae</taxon>
        <taxon>Oleeae</taxon>
        <taxon>Olea</taxon>
    </lineage>
</organism>
<gene>
    <name evidence="20" type="ORF">OLEA9_A090717</name>
</gene>
<comment type="similarity">
    <text evidence="2 15">Belongs to the glutamate-gated ion channel (TC 1.A.10.1) family.</text>
</comment>
<dbReference type="EMBL" id="CACTIH010009054">
    <property type="protein sequence ID" value="CAA3021428.1"/>
    <property type="molecule type" value="Genomic_DNA"/>
</dbReference>
<dbReference type="GO" id="GO:0015276">
    <property type="term" value="F:ligand-gated monoatomic ion channel activity"/>
    <property type="evidence" value="ECO:0007669"/>
    <property type="project" value="InterPro"/>
</dbReference>
<evidence type="ECO:0000256" key="13">
    <source>
        <dbReference type="ARBA" id="ARBA00023303"/>
    </source>
</evidence>
<dbReference type="CDD" id="cd19990">
    <property type="entry name" value="PBP1_GABAb_receptor_plant"/>
    <property type="match status" value="1"/>
</dbReference>
<feature type="chain" id="PRO_5035738226" description="Glutamate receptor" evidence="18">
    <location>
        <begin position="22"/>
        <end position="882"/>
    </location>
</feature>
<evidence type="ECO:0000256" key="1">
    <source>
        <dbReference type="ARBA" id="ARBA00004141"/>
    </source>
</evidence>
<dbReference type="InterPro" id="IPR001828">
    <property type="entry name" value="ANF_lig-bd_rcpt"/>
</dbReference>
<evidence type="ECO:0000256" key="15">
    <source>
        <dbReference type="PIRNR" id="PIRNR037090"/>
    </source>
</evidence>
<feature type="transmembrane region" description="Helical" evidence="17">
    <location>
        <begin position="583"/>
        <end position="603"/>
    </location>
</feature>
<dbReference type="PANTHER" id="PTHR34836:SF1">
    <property type="entry name" value="OS09G0428600 PROTEIN"/>
    <property type="match status" value="1"/>
</dbReference>
<evidence type="ECO:0000256" key="4">
    <source>
        <dbReference type="ARBA" id="ARBA00022448"/>
    </source>
</evidence>
<dbReference type="OrthoDB" id="5984008at2759"/>
<keyword evidence="12 15" id="KW-1071">Ligand-gated ion channel</keyword>
<feature type="transmembrane region" description="Helical" evidence="17">
    <location>
        <begin position="820"/>
        <end position="842"/>
    </location>
</feature>
<dbReference type="FunFam" id="3.40.50.2300:FF:000081">
    <property type="entry name" value="Glutamate receptor"/>
    <property type="match status" value="1"/>
</dbReference>
<evidence type="ECO:0000256" key="3">
    <source>
        <dbReference type="ARBA" id="ARBA00011095"/>
    </source>
</evidence>
<protein>
    <recommendedName>
        <fullName evidence="15">Glutamate receptor</fullName>
    </recommendedName>
</protein>
<evidence type="ECO:0000256" key="2">
    <source>
        <dbReference type="ARBA" id="ARBA00008685"/>
    </source>
</evidence>
<evidence type="ECO:0000256" key="16">
    <source>
        <dbReference type="PIRSR" id="PIRSR037090-50"/>
    </source>
</evidence>
<evidence type="ECO:0000256" key="12">
    <source>
        <dbReference type="ARBA" id="ARBA00023286"/>
    </source>
</evidence>
<keyword evidence="7 17" id="KW-1133">Transmembrane helix</keyword>
<dbReference type="InterPro" id="IPR015683">
    <property type="entry name" value="Ionotropic_Glu_rcpt"/>
</dbReference>
<dbReference type="SUPFAM" id="SSF53850">
    <property type="entry name" value="Periplasmic binding protein-like II"/>
    <property type="match status" value="1"/>
</dbReference>
<evidence type="ECO:0000256" key="11">
    <source>
        <dbReference type="ARBA" id="ARBA00023180"/>
    </source>
</evidence>
<feature type="signal peptide" evidence="18">
    <location>
        <begin position="1"/>
        <end position="21"/>
    </location>
</feature>
<evidence type="ECO:0000256" key="10">
    <source>
        <dbReference type="ARBA" id="ARBA00023170"/>
    </source>
</evidence>
<keyword evidence="13 15" id="KW-0407">Ion channel</keyword>
<keyword evidence="10 15" id="KW-0675">Receptor</keyword>
<evidence type="ECO:0000256" key="6">
    <source>
        <dbReference type="ARBA" id="ARBA00022729"/>
    </source>
</evidence>
<dbReference type="Pfam" id="PF00060">
    <property type="entry name" value="Lig_chan"/>
    <property type="match status" value="1"/>
</dbReference>
<dbReference type="SMART" id="SM00079">
    <property type="entry name" value="PBPe"/>
    <property type="match status" value="1"/>
</dbReference>
<keyword evidence="16" id="KW-1015">Disulfide bond</keyword>
<evidence type="ECO:0000259" key="19">
    <source>
        <dbReference type="SMART" id="SM00079"/>
    </source>
</evidence>
<dbReference type="Gene3D" id="1.10.287.70">
    <property type="match status" value="1"/>
</dbReference>
<keyword evidence="11" id="KW-0325">Glycoprotein</keyword>
<evidence type="ECO:0000256" key="8">
    <source>
        <dbReference type="ARBA" id="ARBA00023065"/>
    </source>
</evidence>
<reference evidence="20 21" key="1">
    <citation type="submission" date="2019-12" db="EMBL/GenBank/DDBJ databases">
        <authorList>
            <person name="Alioto T."/>
            <person name="Alioto T."/>
            <person name="Gomez Garrido J."/>
        </authorList>
    </citation>
    <scope>NUCLEOTIDE SEQUENCE [LARGE SCALE GENOMIC DNA]</scope>
</reference>
<dbReference type="SUPFAM" id="SSF53822">
    <property type="entry name" value="Periplasmic binding protein-like I"/>
    <property type="match status" value="1"/>
</dbReference>
<dbReference type="InterPro" id="IPR044440">
    <property type="entry name" value="GABAb_receptor_plant_PBP1"/>
</dbReference>
<feature type="disulfide bond" evidence="16">
    <location>
        <begin position="747"/>
        <end position="801"/>
    </location>
</feature>
<name>A0A8S0UUA2_OLEEU</name>